<protein>
    <submittedName>
        <fullName evidence="1">Uncharacterized protein</fullName>
    </submittedName>
</protein>
<reference evidence="1 2" key="1">
    <citation type="journal article" date="2022" name="Nat. Ecol. Evol.">
        <title>A masculinizing supergene underlies an exaggerated male reproductive morph in a spider.</title>
        <authorList>
            <person name="Hendrickx F."/>
            <person name="De Corte Z."/>
            <person name="Sonet G."/>
            <person name="Van Belleghem S.M."/>
            <person name="Kostlbacher S."/>
            <person name="Vangestel C."/>
        </authorList>
    </citation>
    <scope>NUCLEOTIDE SEQUENCE [LARGE SCALE GENOMIC DNA]</scope>
    <source>
        <strain evidence="1">W744_W776</strain>
    </source>
</reference>
<sequence>MRQTEISLCGMNTSVLQVPKKEDVCRRSPLLNGLLDKKAPKRDILFHALVENGIQAEPTGYVPRTGPVMDRIRETLRAFSILTFLLR</sequence>
<evidence type="ECO:0000313" key="1">
    <source>
        <dbReference type="EMBL" id="KAG8170688.1"/>
    </source>
</evidence>
<keyword evidence="2" id="KW-1185">Reference proteome</keyword>
<accession>A0AAV6TGJ7</accession>
<dbReference type="AlphaFoldDB" id="A0AAV6TGJ7"/>
<dbReference type="Proteomes" id="UP000827092">
    <property type="component" value="Unassembled WGS sequence"/>
</dbReference>
<name>A0AAV6TGJ7_9ARAC</name>
<dbReference type="EMBL" id="JAFNEN010005033">
    <property type="protein sequence ID" value="KAG8170688.1"/>
    <property type="molecule type" value="Genomic_DNA"/>
</dbReference>
<organism evidence="1 2">
    <name type="scientific">Oedothorax gibbosus</name>
    <dbReference type="NCBI Taxonomy" id="931172"/>
    <lineage>
        <taxon>Eukaryota</taxon>
        <taxon>Metazoa</taxon>
        <taxon>Ecdysozoa</taxon>
        <taxon>Arthropoda</taxon>
        <taxon>Chelicerata</taxon>
        <taxon>Arachnida</taxon>
        <taxon>Araneae</taxon>
        <taxon>Araneomorphae</taxon>
        <taxon>Entelegynae</taxon>
        <taxon>Araneoidea</taxon>
        <taxon>Linyphiidae</taxon>
        <taxon>Erigoninae</taxon>
        <taxon>Oedothorax</taxon>
    </lineage>
</organism>
<gene>
    <name evidence="1" type="ORF">JTE90_018331</name>
</gene>
<comment type="caution">
    <text evidence="1">The sequence shown here is derived from an EMBL/GenBank/DDBJ whole genome shotgun (WGS) entry which is preliminary data.</text>
</comment>
<evidence type="ECO:0000313" key="2">
    <source>
        <dbReference type="Proteomes" id="UP000827092"/>
    </source>
</evidence>
<proteinExistence type="predicted"/>